<protein>
    <submittedName>
        <fullName evidence="6">Uncharacterized protein</fullName>
    </submittedName>
</protein>
<evidence type="ECO:0000256" key="3">
    <source>
        <dbReference type="ARBA" id="ARBA00022771"/>
    </source>
</evidence>
<dbReference type="Gene3D" id="1.10.10.1070">
    <property type="entry name" value="Zinc finger, BED domain-containing"/>
    <property type="match status" value="1"/>
</dbReference>
<organism evidence="6 7">
    <name type="scientific">Psylliodes chrysocephalus</name>
    <dbReference type="NCBI Taxonomy" id="3402493"/>
    <lineage>
        <taxon>Eukaryota</taxon>
        <taxon>Metazoa</taxon>
        <taxon>Ecdysozoa</taxon>
        <taxon>Arthropoda</taxon>
        <taxon>Hexapoda</taxon>
        <taxon>Insecta</taxon>
        <taxon>Pterygota</taxon>
        <taxon>Neoptera</taxon>
        <taxon>Endopterygota</taxon>
        <taxon>Coleoptera</taxon>
        <taxon>Polyphaga</taxon>
        <taxon>Cucujiformia</taxon>
        <taxon>Chrysomeloidea</taxon>
        <taxon>Chrysomelidae</taxon>
        <taxon>Galerucinae</taxon>
        <taxon>Alticini</taxon>
        <taxon>Psylliodes</taxon>
    </lineage>
</organism>
<reference evidence="6" key="1">
    <citation type="submission" date="2022-01" db="EMBL/GenBank/DDBJ databases">
        <authorList>
            <person name="King R."/>
        </authorList>
    </citation>
    <scope>NUCLEOTIDE SEQUENCE</scope>
</reference>
<keyword evidence="4" id="KW-0862">Zinc</keyword>
<dbReference type="AlphaFoldDB" id="A0A9P0CQP2"/>
<name>A0A9P0CQP2_9CUCU</name>
<evidence type="ECO:0000256" key="4">
    <source>
        <dbReference type="ARBA" id="ARBA00022833"/>
    </source>
</evidence>
<sequence length="551" mass="61491">MLIFSSFVAASALQCYKCENCQGAPSSWEKSVCGSSGTSIPANNEWACLKLFYKDRVSYKDAESRKCVLAEKKNGKLTYNCPTTQGEPSSCPVCQTDLCNSGTRINFSLVAVATVILAIIAPKIFDKPGDLSEFPTCKAKKVYRCRNVKIQDIHWFHRHLYFTSDKNRTVLEGDTDITLSESSTVSVGSTSTTSISVFTSLRQPTVTQSMKKISSYSDGGPHNVKLTEAIVKFIVKDNMPFSIVEGKGFVSLMKQAAPLYKVPSRNTIKNHVDVKYESASTALKQILNNVQSITITTDTWTADMQTKSFLGITIHFICDLKLISCTIGVTELTESHTAAYIGSQLIEILNTWGINLEIVVAVVTDNAANIVKAVHDKFGKVKHVPCFAHTLNLLCENSIKNTQGLNDLIEKVRLIVVYFKRSVKATDLLRKIQRDAGTPEGKFKKKMILDVKTRWNSTYYMLNRFLELAPQISSIILLNAEAPVMLSGGELEQLKEIRRLLYPLEQMTIEISGQKYVTVSKIIPMAACLFERYENETQNLTYEIGKIIKRN</sequence>
<evidence type="ECO:0000256" key="5">
    <source>
        <dbReference type="ARBA" id="ARBA00023242"/>
    </source>
</evidence>
<dbReference type="SUPFAM" id="SSF53098">
    <property type="entry name" value="Ribonuclease H-like"/>
    <property type="match status" value="1"/>
</dbReference>
<dbReference type="SUPFAM" id="SSF140996">
    <property type="entry name" value="Hermes dimerisation domain"/>
    <property type="match status" value="1"/>
</dbReference>
<keyword evidence="5" id="KW-0539">Nucleus</keyword>
<dbReference type="OrthoDB" id="6620210at2759"/>
<comment type="subcellular location">
    <subcellularLocation>
        <location evidence="1">Nucleus</location>
    </subcellularLocation>
</comment>
<gene>
    <name evidence="6" type="ORF">PSYICH_LOCUS6540</name>
</gene>
<dbReference type="Proteomes" id="UP001153636">
    <property type="component" value="Chromosome 2"/>
</dbReference>
<evidence type="ECO:0000313" key="7">
    <source>
        <dbReference type="Proteomes" id="UP001153636"/>
    </source>
</evidence>
<dbReference type="GO" id="GO:0005634">
    <property type="term" value="C:nucleus"/>
    <property type="evidence" value="ECO:0007669"/>
    <property type="project" value="UniProtKB-SubCell"/>
</dbReference>
<dbReference type="EMBL" id="OV651814">
    <property type="protein sequence ID" value="CAH1106559.1"/>
    <property type="molecule type" value="Genomic_DNA"/>
</dbReference>
<dbReference type="PANTHER" id="PTHR46481:SF10">
    <property type="entry name" value="ZINC FINGER BED DOMAIN-CONTAINING PROTEIN 39"/>
    <property type="match status" value="1"/>
</dbReference>
<keyword evidence="7" id="KW-1185">Reference proteome</keyword>
<evidence type="ECO:0000256" key="1">
    <source>
        <dbReference type="ARBA" id="ARBA00004123"/>
    </source>
</evidence>
<dbReference type="PANTHER" id="PTHR46481">
    <property type="entry name" value="ZINC FINGER BED DOMAIN-CONTAINING PROTEIN 4"/>
    <property type="match status" value="1"/>
</dbReference>
<evidence type="ECO:0000256" key="2">
    <source>
        <dbReference type="ARBA" id="ARBA00022723"/>
    </source>
</evidence>
<accession>A0A9P0CQP2</accession>
<proteinExistence type="predicted"/>
<dbReference type="InterPro" id="IPR012337">
    <property type="entry name" value="RNaseH-like_sf"/>
</dbReference>
<dbReference type="InterPro" id="IPR052035">
    <property type="entry name" value="ZnF_BED_domain_contain"/>
</dbReference>
<evidence type="ECO:0000313" key="6">
    <source>
        <dbReference type="EMBL" id="CAH1106559.1"/>
    </source>
</evidence>
<keyword evidence="2" id="KW-0479">Metal-binding</keyword>
<keyword evidence="3" id="KW-0863">Zinc-finger</keyword>
<dbReference type="GO" id="GO:0008270">
    <property type="term" value="F:zinc ion binding"/>
    <property type="evidence" value="ECO:0007669"/>
    <property type="project" value="UniProtKB-KW"/>
</dbReference>